<proteinExistence type="predicted"/>
<comment type="caution">
    <text evidence="1">The sequence shown here is derived from an EMBL/GenBank/DDBJ whole genome shotgun (WGS) entry which is preliminary data.</text>
</comment>
<feature type="non-terminal residue" evidence="1">
    <location>
        <position position="1"/>
    </location>
</feature>
<organism evidence="1">
    <name type="scientific">marine sediment metagenome</name>
    <dbReference type="NCBI Taxonomy" id="412755"/>
    <lineage>
        <taxon>unclassified sequences</taxon>
        <taxon>metagenomes</taxon>
        <taxon>ecological metagenomes</taxon>
    </lineage>
</organism>
<evidence type="ECO:0008006" key="2">
    <source>
        <dbReference type="Google" id="ProtNLM"/>
    </source>
</evidence>
<dbReference type="AlphaFoldDB" id="X1SSX1"/>
<gene>
    <name evidence="1" type="ORF">S12H4_06709</name>
</gene>
<reference evidence="1" key="1">
    <citation type="journal article" date="2014" name="Front. Microbiol.">
        <title>High frequency of phylogenetically diverse reductive dehalogenase-homologous genes in deep subseafloor sedimentary metagenomes.</title>
        <authorList>
            <person name="Kawai M."/>
            <person name="Futagami T."/>
            <person name="Toyoda A."/>
            <person name="Takaki Y."/>
            <person name="Nishi S."/>
            <person name="Hori S."/>
            <person name="Arai W."/>
            <person name="Tsubouchi T."/>
            <person name="Morono Y."/>
            <person name="Uchiyama I."/>
            <person name="Ito T."/>
            <person name="Fujiyama A."/>
            <person name="Inagaki F."/>
            <person name="Takami H."/>
        </authorList>
    </citation>
    <scope>NUCLEOTIDE SEQUENCE</scope>
    <source>
        <strain evidence="1">Expedition CK06-06</strain>
    </source>
</reference>
<dbReference type="EMBL" id="BARW01002391">
    <property type="protein sequence ID" value="GAI70929.1"/>
    <property type="molecule type" value="Genomic_DNA"/>
</dbReference>
<accession>X1SSX1</accession>
<evidence type="ECO:0000313" key="1">
    <source>
        <dbReference type="EMBL" id="GAI70929.1"/>
    </source>
</evidence>
<sequence>YDHQYTSIERYKQDFLPFEEEIYYHRISTARSVNPGWSAQYYGMLVTSTFIGTGGGEGTRTSLQFADPLRAANNGNLPDGFISIIDPVYGDEIAWHPWDWQEQVFRDGKANNYNIDFSGGNERATYYSSLNYYTNAGTAPGTSYERISLTTNADYKIIDKLKVGANLNYSFLDDGMGGWDGDGYRWFERSSRLPSTIRYQDEITGEWIPGNSGKPNPDYWLDVNQIKNVKNKTTLSTYLEWEIIDGLTFRPFASLYKHDLSYGRYQLASAYNGRRQSNGSNETRMKSQLDATLTYKKSIGDNHFVNAVLGTSFIDNYEYYVGGKYVRGSHGSYLYYECRSPRK</sequence>
<protein>
    <recommendedName>
        <fullName evidence="2">TonB-dependent receptor-like beta-barrel domain-containing protein</fullName>
    </recommendedName>
</protein>
<dbReference type="SUPFAM" id="SSF56935">
    <property type="entry name" value="Porins"/>
    <property type="match status" value="1"/>
</dbReference>
<name>X1SSX1_9ZZZZ</name>